<dbReference type="InterPro" id="IPR050833">
    <property type="entry name" value="Poly_Biosynth_Transport"/>
</dbReference>
<name>A0AA37TNK5_9HYPH</name>
<feature type="transmembrane region" description="Helical" evidence="6">
    <location>
        <begin position="102"/>
        <end position="125"/>
    </location>
</feature>
<dbReference type="EMBL" id="BSPL01000017">
    <property type="protein sequence ID" value="GLS71538.1"/>
    <property type="molecule type" value="Genomic_DNA"/>
</dbReference>
<evidence type="ECO:0000256" key="4">
    <source>
        <dbReference type="ARBA" id="ARBA00022989"/>
    </source>
</evidence>
<feature type="transmembrane region" description="Helical" evidence="6">
    <location>
        <begin position="314"/>
        <end position="335"/>
    </location>
</feature>
<evidence type="ECO:0000313" key="7">
    <source>
        <dbReference type="EMBL" id="GLS71538.1"/>
    </source>
</evidence>
<evidence type="ECO:0000256" key="1">
    <source>
        <dbReference type="ARBA" id="ARBA00004651"/>
    </source>
</evidence>
<feature type="transmembrane region" description="Helical" evidence="6">
    <location>
        <begin position="347"/>
        <end position="368"/>
    </location>
</feature>
<accession>A0AA37TNK5</accession>
<reference evidence="8" key="1">
    <citation type="journal article" date="2019" name="Int. J. Syst. Evol. Microbiol.">
        <title>The Global Catalogue of Microorganisms (GCM) 10K type strain sequencing project: providing services to taxonomists for standard genome sequencing and annotation.</title>
        <authorList>
            <consortium name="The Broad Institute Genomics Platform"/>
            <consortium name="The Broad Institute Genome Sequencing Center for Infectious Disease"/>
            <person name="Wu L."/>
            <person name="Ma J."/>
        </authorList>
    </citation>
    <scope>NUCLEOTIDE SEQUENCE [LARGE SCALE GENOMIC DNA]</scope>
    <source>
        <strain evidence="8">NBRC 103632</strain>
    </source>
</reference>
<evidence type="ECO:0000256" key="2">
    <source>
        <dbReference type="ARBA" id="ARBA00022475"/>
    </source>
</evidence>
<proteinExistence type="predicted"/>
<feature type="transmembrane region" description="Helical" evidence="6">
    <location>
        <begin position="131"/>
        <end position="151"/>
    </location>
</feature>
<feature type="transmembrane region" description="Helical" evidence="6">
    <location>
        <begin position="377"/>
        <end position="397"/>
    </location>
</feature>
<feature type="transmembrane region" description="Helical" evidence="6">
    <location>
        <begin position="403"/>
        <end position="425"/>
    </location>
</feature>
<comment type="caution">
    <text evidence="7">The sequence shown here is derived from an EMBL/GenBank/DDBJ whole genome shotgun (WGS) entry which is preliminary data.</text>
</comment>
<dbReference type="Proteomes" id="UP001157440">
    <property type="component" value="Unassembled WGS sequence"/>
</dbReference>
<keyword evidence="2" id="KW-1003">Cell membrane</keyword>
<dbReference type="AlphaFoldDB" id="A0AA37TNK5"/>
<dbReference type="PANTHER" id="PTHR30250:SF26">
    <property type="entry name" value="PSMA PROTEIN"/>
    <property type="match status" value="1"/>
</dbReference>
<keyword evidence="8" id="KW-1185">Reference proteome</keyword>
<feature type="transmembrane region" description="Helical" evidence="6">
    <location>
        <begin position="231"/>
        <end position="249"/>
    </location>
</feature>
<dbReference type="PANTHER" id="PTHR30250">
    <property type="entry name" value="PST FAMILY PREDICTED COLANIC ACID TRANSPORTER"/>
    <property type="match status" value="1"/>
</dbReference>
<organism evidence="7 8">
    <name type="scientific">Methylobacterium tardum</name>
    <dbReference type="NCBI Taxonomy" id="374432"/>
    <lineage>
        <taxon>Bacteria</taxon>
        <taxon>Pseudomonadati</taxon>
        <taxon>Pseudomonadota</taxon>
        <taxon>Alphaproteobacteria</taxon>
        <taxon>Hyphomicrobiales</taxon>
        <taxon>Methylobacteriaceae</taxon>
        <taxon>Methylobacterium</taxon>
    </lineage>
</organism>
<evidence type="ECO:0000256" key="5">
    <source>
        <dbReference type="ARBA" id="ARBA00023136"/>
    </source>
</evidence>
<evidence type="ECO:0000256" key="6">
    <source>
        <dbReference type="SAM" id="Phobius"/>
    </source>
</evidence>
<dbReference type="GO" id="GO:0005886">
    <property type="term" value="C:plasma membrane"/>
    <property type="evidence" value="ECO:0007669"/>
    <property type="project" value="UniProtKB-SubCell"/>
</dbReference>
<feature type="transmembrane region" description="Helical" evidence="6">
    <location>
        <begin position="63"/>
        <end position="90"/>
    </location>
</feature>
<feature type="transmembrane region" description="Helical" evidence="6">
    <location>
        <begin position="163"/>
        <end position="183"/>
    </location>
</feature>
<sequence>MSYSEDPLRTTDGGRTRPGRLLDALRAAVSGRFAVILSGELTQSLFHFVLNILLVRELDAHDYGLFAIVFTVGAVGITYIRALVAVPATLHVARSIGRPAALGYDVMFGSGALLVSGVMGVGVGLALVPVIGLGALAAGAFVGLYAFRSYLRIVLLARGRPRIAGLSDVVYAACGTVFAALGLDGSGTVLLDHAFAAIALAHAVAIAVAYGVLRERLRISLHARARARYRAIWPTLAWSLAGVTSLTVQGQGLTLLFALLAGPAAYAPIAATLVLYAPLRIPTSALMNMVLPEIIRLRASGQAKAARRIVIRQAALLGCACLAYGAAMAALLPLIEEILFKGRFADAPLGWIGLGVWAVVTVSLLYALPRAYLEASAAFRTITAGAVASAALGFALIVPALLLLPAATALLGLLASEIATLAWSVNAFRSLARMSHAAPPAACAT</sequence>
<evidence type="ECO:0000256" key="3">
    <source>
        <dbReference type="ARBA" id="ARBA00022692"/>
    </source>
</evidence>
<comment type="subcellular location">
    <subcellularLocation>
        <location evidence="1">Cell membrane</location>
        <topology evidence="1">Multi-pass membrane protein</topology>
    </subcellularLocation>
</comment>
<protein>
    <recommendedName>
        <fullName evidence="9">Polysaccharide biosynthesis protein</fullName>
    </recommendedName>
</protein>
<keyword evidence="5 6" id="KW-0472">Membrane</keyword>
<gene>
    <name evidence="7" type="ORF">GCM10007890_35510</name>
</gene>
<keyword evidence="4 6" id="KW-1133">Transmembrane helix</keyword>
<evidence type="ECO:0008006" key="9">
    <source>
        <dbReference type="Google" id="ProtNLM"/>
    </source>
</evidence>
<keyword evidence="3 6" id="KW-0812">Transmembrane</keyword>
<dbReference type="RefSeq" id="WP_238193968.1">
    <property type="nucleotide sequence ID" value="NZ_BPQZ01000001.1"/>
</dbReference>
<feature type="transmembrane region" description="Helical" evidence="6">
    <location>
        <begin position="255"/>
        <end position="279"/>
    </location>
</feature>
<feature type="transmembrane region" description="Helical" evidence="6">
    <location>
        <begin position="189"/>
        <end position="210"/>
    </location>
</feature>
<evidence type="ECO:0000313" key="8">
    <source>
        <dbReference type="Proteomes" id="UP001157440"/>
    </source>
</evidence>